<dbReference type="Ensembl" id="ENSPEMT00000034462.1">
    <property type="protein sequence ID" value="ENSPEMP00000036844.1"/>
    <property type="gene ID" value="ENSPEMG00000027065.1"/>
</dbReference>
<protein>
    <submittedName>
        <fullName evidence="2">Uncharacterized protein</fullName>
    </submittedName>
</protein>
<evidence type="ECO:0000313" key="3">
    <source>
        <dbReference type="Proteomes" id="UP000694547"/>
    </source>
</evidence>
<dbReference type="AlphaFoldDB" id="A0A8C8W760"/>
<proteinExistence type="predicted"/>
<accession>A0A8C8W760</accession>
<organism evidence="2 3">
    <name type="scientific">Peromyscus maniculatus bairdii</name>
    <name type="common">Prairie deer mouse</name>
    <dbReference type="NCBI Taxonomy" id="230844"/>
    <lineage>
        <taxon>Eukaryota</taxon>
        <taxon>Metazoa</taxon>
        <taxon>Chordata</taxon>
        <taxon>Craniata</taxon>
        <taxon>Vertebrata</taxon>
        <taxon>Euteleostomi</taxon>
        <taxon>Mammalia</taxon>
        <taxon>Eutheria</taxon>
        <taxon>Euarchontoglires</taxon>
        <taxon>Glires</taxon>
        <taxon>Rodentia</taxon>
        <taxon>Myomorpha</taxon>
        <taxon>Muroidea</taxon>
        <taxon>Cricetidae</taxon>
        <taxon>Neotominae</taxon>
        <taxon>Peromyscus</taxon>
    </lineage>
</organism>
<dbReference type="Proteomes" id="UP000694547">
    <property type="component" value="Chromosome 18"/>
</dbReference>
<name>A0A8C8W760_PERMB</name>
<keyword evidence="3" id="KW-1185">Reference proteome</keyword>
<reference evidence="2 3" key="1">
    <citation type="submission" date="2018-10" db="EMBL/GenBank/DDBJ databases">
        <title>Improved assembly of the deer mouse Peromyscus maniculatus genome.</title>
        <authorList>
            <person name="Lassance J.-M."/>
            <person name="Hoekstra H.E."/>
        </authorList>
    </citation>
    <scope>NUCLEOTIDE SEQUENCE [LARGE SCALE GENOMIC DNA]</scope>
</reference>
<reference evidence="2" key="3">
    <citation type="submission" date="2025-09" db="UniProtKB">
        <authorList>
            <consortium name="Ensembl"/>
        </authorList>
    </citation>
    <scope>IDENTIFICATION</scope>
</reference>
<feature type="compositionally biased region" description="Polar residues" evidence="1">
    <location>
        <begin position="1"/>
        <end position="15"/>
    </location>
</feature>
<sequence>MSQQVVFGENSQNSTDSRRHRPVTYGLTREGIFFKVCPFCYFQMQPNKHKSIKYIILSIKSVIF</sequence>
<reference evidence="2" key="2">
    <citation type="submission" date="2025-08" db="UniProtKB">
        <authorList>
            <consortium name="Ensembl"/>
        </authorList>
    </citation>
    <scope>IDENTIFICATION</scope>
</reference>
<evidence type="ECO:0000256" key="1">
    <source>
        <dbReference type="SAM" id="MobiDB-lite"/>
    </source>
</evidence>
<evidence type="ECO:0000313" key="2">
    <source>
        <dbReference type="Ensembl" id="ENSPEMP00000036844.1"/>
    </source>
</evidence>
<feature type="region of interest" description="Disordered" evidence="1">
    <location>
        <begin position="1"/>
        <end position="21"/>
    </location>
</feature>